<organism evidence="2">
    <name type="scientific">Perkinsus marinus (strain ATCC 50983 / TXsc)</name>
    <dbReference type="NCBI Taxonomy" id="423536"/>
    <lineage>
        <taxon>Eukaryota</taxon>
        <taxon>Sar</taxon>
        <taxon>Alveolata</taxon>
        <taxon>Perkinsozoa</taxon>
        <taxon>Perkinsea</taxon>
        <taxon>Perkinsida</taxon>
        <taxon>Perkinsidae</taxon>
        <taxon>Perkinsus</taxon>
    </lineage>
</organism>
<gene>
    <name evidence="1" type="ORF">Pmar_PMAR017626</name>
</gene>
<dbReference type="AlphaFoldDB" id="C5L3J3"/>
<dbReference type="InterPro" id="IPR000814">
    <property type="entry name" value="TBP"/>
</dbReference>
<dbReference type="RefSeq" id="XP_002776756.1">
    <property type="nucleotide sequence ID" value="XM_002776710.1"/>
</dbReference>
<dbReference type="GO" id="GO:0006352">
    <property type="term" value="P:DNA-templated transcription initiation"/>
    <property type="evidence" value="ECO:0007669"/>
    <property type="project" value="InterPro"/>
</dbReference>
<proteinExistence type="predicted"/>
<dbReference type="Pfam" id="PF00352">
    <property type="entry name" value="TBP"/>
    <property type="match status" value="1"/>
</dbReference>
<dbReference type="GeneID" id="9042184"/>
<dbReference type="InParanoid" id="C5L3J3"/>
<reference evidence="1 2" key="1">
    <citation type="submission" date="2008-07" db="EMBL/GenBank/DDBJ databases">
        <authorList>
            <person name="El-Sayed N."/>
            <person name="Caler E."/>
            <person name="Inman J."/>
            <person name="Amedeo P."/>
            <person name="Hass B."/>
            <person name="Wortman J."/>
        </authorList>
    </citation>
    <scope>NUCLEOTIDE SEQUENCE [LARGE SCALE GENOMIC DNA]</scope>
    <source>
        <strain evidence="2">ATCC 50983 / TXsc</strain>
    </source>
</reference>
<evidence type="ECO:0000313" key="2">
    <source>
        <dbReference type="Proteomes" id="UP000007800"/>
    </source>
</evidence>
<dbReference type="Proteomes" id="UP000007800">
    <property type="component" value="Unassembled WGS sequence"/>
</dbReference>
<dbReference type="OrthoDB" id="2127950at2759"/>
<sequence length="55" mass="5927">MSDCEEFAEYDPSKFPGTIAVFRSGKIRATGAASPEDACLAMHRTAASRLKACME</sequence>
<dbReference type="EMBL" id="GG678922">
    <property type="protein sequence ID" value="EER08572.1"/>
    <property type="molecule type" value="Genomic_DNA"/>
</dbReference>
<dbReference type="GO" id="GO:0003677">
    <property type="term" value="F:DNA binding"/>
    <property type="evidence" value="ECO:0007669"/>
    <property type="project" value="InterPro"/>
</dbReference>
<name>C5L3J3_PERM5</name>
<protein>
    <submittedName>
        <fullName evidence="1">Uncharacterized protein</fullName>
    </submittedName>
</protein>
<dbReference type="SUPFAM" id="SSF55945">
    <property type="entry name" value="TATA-box binding protein-like"/>
    <property type="match status" value="1"/>
</dbReference>
<accession>C5L3J3</accession>
<evidence type="ECO:0000313" key="1">
    <source>
        <dbReference type="EMBL" id="EER08572.1"/>
    </source>
</evidence>
<keyword evidence="2" id="KW-1185">Reference proteome</keyword>